<feature type="coiled-coil region" evidence="2">
    <location>
        <begin position="473"/>
        <end position="500"/>
    </location>
</feature>
<dbReference type="Gene3D" id="3.30.70.1620">
    <property type="match status" value="1"/>
</dbReference>
<gene>
    <name evidence="5" type="ORF">MANT1106_LOCUS364</name>
</gene>
<feature type="region of interest" description="Disordered" evidence="3">
    <location>
        <begin position="764"/>
        <end position="784"/>
    </location>
</feature>
<accession>A0A7S0S8W1</accession>
<dbReference type="Gene3D" id="2.60.120.650">
    <property type="entry name" value="Cupin"/>
    <property type="match status" value="1"/>
</dbReference>
<sequence>MPRELSRGLSAVLRIVKDHNIAGMHGPLIELMQVDERFFAAVEAAATNQLFNVVVDSDEVASRIIAYLNKDKAGRVTFLPLNRLHVRTREYPKSDNVFPMVAKMRFEEKFRPAMDKVFGNVLICRSLDVAVEFAGSSSLDCVTMEGDCVSSRGAISGGYQDSGRSRLLNMKTLHETLRARAAIKEESAGVKDKLQAAEQSVTAVLGDIQRVESARRRAQAAAERLKAEAGDCAAAAARAGESLAVKEKAVSAIRISVRDLEAQAADLRTEMSTALDAQLTAGEAAELTELNPRLDRLKQERLAASAARLAAEADLGELRATLEANLERRQHRIKAVTSEVDVAGAEADLARAKAAAATAAAVEAEATTRHAEIAAKLSAASSSVREGKANLERLRAEQDDAKAALAEDEREMESLMGKRATLQTKREGLQRKIRELGSLPSDAFEKYRGKALKALHALLAQTGEQLATLGHVNKKALDQYQQFTEQREALEIRRGELDRAHVKIGELMSHLDHKKDEAIERTFKQVSLNFREVFSRLVPGGKGELVMQRKKPGQEPAAAAAGGGDGTPASSHAARAAPKGTGAEGEGVMQRARRKGKDLPKSEDEEEEQEEEDDDEGDEGEDDTREGGDEDDLEGLVGELLNGEIDDAAAAAGASHSAVEVLRDGFDPVTVEDERAPDACEDGHELAEAGDPEELMQWLIAPVDLRQFMTNIWERRPLYISRNANKEYYDGLLSKANIDELLRSGKMRYSRNVDVTSYKDGVRRTHNTNLDGSGGPDARGDPGVADAESVWQRFDAEGCSMRVLHPQRWRDPLWKMLATLERFWKCSTGCNCYLTPPDSQGFSPHFDDIDAFILQLEGKKVWKVYAPRSEAEMLPRYSSPNFDQHEIGDPVLEVVLEAGDMLYMPRGTLHQASCVPGAHSLHVTLSTNQFNTWADLLELAIPAALRAAVAEVPALRRCPPPDMLDHLGITAQHGEEGEEGSEDGEEGEGGQQSNARRDAFVGVLNELAAAVLRRLPLDSAADQIGKRLMQQRLPPPPSHLAAAAAATGPEAAKRLSHKSVVRLMQEGGARLVVEDEAAVVYHSFSNPREDHMEGGDAEDDAEDEADEATDDTEADEAKHPNATASSAAAAVI</sequence>
<name>A0A7S0S8W1_9CHLO</name>
<dbReference type="SUPFAM" id="SSF75553">
    <property type="entry name" value="Smc hinge domain"/>
    <property type="match status" value="1"/>
</dbReference>
<dbReference type="GO" id="GO:0051276">
    <property type="term" value="P:chromosome organization"/>
    <property type="evidence" value="ECO:0007669"/>
    <property type="project" value="InterPro"/>
</dbReference>
<feature type="coiled-coil region" evidence="2">
    <location>
        <begin position="377"/>
        <end position="432"/>
    </location>
</feature>
<feature type="compositionally biased region" description="Acidic residues" evidence="3">
    <location>
        <begin position="1095"/>
        <end position="1114"/>
    </location>
</feature>
<feature type="compositionally biased region" description="Low complexity" evidence="3">
    <location>
        <begin position="1122"/>
        <end position="1132"/>
    </location>
</feature>
<dbReference type="GO" id="GO:0005524">
    <property type="term" value="F:ATP binding"/>
    <property type="evidence" value="ECO:0007669"/>
    <property type="project" value="InterPro"/>
</dbReference>
<feature type="region of interest" description="Disordered" evidence="3">
    <location>
        <begin position="973"/>
        <end position="993"/>
    </location>
</feature>
<dbReference type="Pfam" id="PF06470">
    <property type="entry name" value="SMC_hinge"/>
    <property type="match status" value="1"/>
</dbReference>
<dbReference type="Gene3D" id="3.40.50.300">
    <property type="entry name" value="P-loop containing nucleotide triphosphate hydrolases"/>
    <property type="match status" value="1"/>
</dbReference>
<proteinExistence type="predicted"/>
<dbReference type="EMBL" id="HBFC01000732">
    <property type="protein sequence ID" value="CAD8697685.1"/>
    <property type="molecule type" value="Transcribed_RNA"/>
</dbReference>
<keyword evidence="1 2" id="KW-0175">Coiled coil</keyword>
<dbReference type="InterPro" id="IPR010935">
    <property type="entry name" value="SMC_hinge"/>
</dbReference>
<evidence type="ECO:0000256" key="2">
    <source>
        <dbReference type="SAM" id="Coils"/>
    </source>
</evidence>
<feature type="domain" description="JmjC" evidence="4">
    <location>
        <begin position="809"/>
        <end position="940"/>
    </location>
</feature>
<evidence type="ECO:0000313" key="5">
    <source>
        <dbReference type="EMBL" id="CAD8697685.1"/>
    </source>
</evidence>
<evidence type="ECO:0000256" key="1">
    <source>
        <dbReference type="ARBA" id="ARBA00023054"/>
    </source>
</evidence>
<dbReference type="SUPFAM" id="SSF51197">
    <property type="entry name" value="Clavaminate synthase-like"/>
    <property type="match status" value="1"/>
</dbReference>
<dbReference type="Gene3D" id="1.20.1060.20">
    <property type="match status" value="1"/>
</dbReference>
<dbReference type="PROSITE" id="PS51184">
    <property type="entry name" value="JMJC"/>
    <property type="match status" value="1"/>
</dbReference>
<dbReference type="InterPro" id="IPR036277">
    <property type="entry name" value="SMC_hinge_sf"/>
</dbReference>
<dbReference type="Gene3D" id="3.90.930.40">
    <property type="match status" value="1"/>
</dbReference>
<evidence type="ECO:0000259" key="4">
    <source>
        <dbReference type="PROSITE" id="PS51184"/>
    </source>
</evidence>
<feature type="coiled-coil region" evidence="2">
    <location>
        <begin position="180"/>
        <end position="277"/>
    </location>
</feature>
<feature type="compositionally biased region" description="Acidic residues" evidence="3">
    <location>
        <begin position="976"/>
        <end position="988"/>
    </location>
</feature>
<dbReference type="PANTHER" id="PTHR43977">
    <property type="entry name" value="STRUCTURAL MAINTENANCE OF CHROMOSOMES PROTEIN 3"/>
    <property type="match status" value="1"/>
</dbReference>
<dbReference type="Pfam" id="PF08007">
    <property type="entry name" value="JmjC_2"/>
    <property type="match status" value="1"/>
</dbReference>
<organism evidence="5">
    <name type="scientific">Mantoniella antarctica</name>
    <dbReference type="NCBI Taxonomy" id="81844"/>
    <lineage>
        <taxon>Eukaryota</taxon>
        <taxon>Viridiplantae</taxon>
        <taxon>Chlorophyta</taxon>
        <taxon>Mamiellophyceae</taxon>
        <taxon>Mamiellales</taxon>
        <taxon>Mamiellaceae</taxon>
        <taxon>Mantoniella</taxon>
    </lineage>
</organism>
<protein>
    <recommendedName>
        <fullName evidence="4">JmjC domain-containing protein</fullName>
    </recommendedName>
</protein>
<dbReference type="Gene3D" id="1.10.10.1500">
    <property type="entry name" value="JmjC domain-containing ribosomal oxygenase (ROX), dimer domain"/>
    <property type="match status" value="1"/>
</dbReference>
<dbReference type="SMART" id="SM00558">
    <property type="entry name" value="JmjC"/>
    <property type="match status" value="1"/>
</dbReference>
<dbReference type="SMART" id="SM00968">
    <property type="entry name" value="SMC_hinge"/>
    <property type="match status" value="1"/>
</dbReference>
<evidence type="ECO:0000256" key="3">
    <source>
        <dbReference type="SAM" id="MobiDB-lite"/>
    </source>
</evidence>
<dbReference type="GO" id="GO:0005694">
    <property type="term" value="C:chromosome"/>
    <property type="evidence" value="ECO:0007669"/>
    <property type="project" value="InterPro"/>
</dbReference>
<dbReference type="InterPro" id="IPR027417">
    <property type="entry name" value="P-loop_NTPase"/>
</dbReference>
<feature type="compositionally biased region" description="Acidic residues" evidence="3">
    <location>
        <begin position="603"/>
        <end position="633"/>
    </location>
</feature>
<dbReference type="InterPro" id="IPR003347">
    <property type="entry name" value="JmjC_dom"/>
</dbReference>
<reference evidence="5" key="1">
    <citation type="submission" date="2021-01" db="EMBL/GenBank/DDBJ databases">
        <authorList>
            <person name="Corre E."/>
            <person name="Pelletier E."/>
            <person name="Niang G."/>
            <person name="Scheremetjew M."/>
            <person name="Finn R."/>
            <person name="Kale V."/>
            <person name="Holt S."/>
            <person name="Cochrane G."/>
            <person name="Meng A."/>
            <person name="Brown T."/>
            <person name="Cohen L."/>
        </authorList>
    </citation>
    <scope>NUCLEOTIDE SEQUENCE</scope>
    <source>
        <strain evidence="5">SL-175</strain>
    </source>
</reference>
<feature type="region of interest" description="Disordered" evidence="3">
    <location>
        <begin position="546"/>
        <end position="633"/>
    </location>
</feature>
<feature type="region of interest" description="Disordered" evidence="3">
    <location>
        <begin position="1085"/>
        <end position="1132"/>
    </location>
</feature>
<dbReference type="AlphaFoldDB" id="A0A7S0S8W1"/>